<gene>
    <name evidence="3" type="ORF">F503_03054</name>
</gene>
<organism evidence="3 4">
    <name type="scientific">Ophiostoma piceae (strain UAMH 11346)</name>
    <name type="common">Sap stain fungus</name>
    <dbReference type="NCBI Taxonomy" id="1262450"/>
    <lineage>
        <taxon>Eukaryota</taxon>
        <taxon>Fungi</taxon>
        <taxon>Dikarya</taxon>
        <taxon>Ascomycota</taxon>
        <taxon>Pezizomycotina</taxon>
        <taxon>Sordariomycetes</taxon>
        <taxon>Sordariomycetidae</taxon>
        <taxon>Ophiostomatales</taxon>
        <taxon>Ophiostomataceae</taxon>
        <taxon>Ophiostoma</taxon>
    </lineage>
</organism>
<dbReference type="eggNOG" id="ENOG502R7RU">
    <property type="taxonomic scope" value="Eukaryota"/>
</dbReference>
<feature type="compositionally biased region" description="Polar residues" evidence="1">
    <location>
        <begin position="264"/>
        <end position="287"/>
    </location>
</feature>
<dbReference type="AlphaFoldDB" id="S3CZ75"/>
<dbReference type="Proteomes" id="UP000016923">
    <property type="component" value="Unassembled WGS sequence"/>
</dbReference>
<dbReference type="OrthoDB" id="3499003at2759"/>
<feature type="compositionally biased region" description="Acidic residues" evidence="1">
    <location>
        <begin position="294"/>
        <end position="305"/>
    </location>
</feature>
<feature type="compositionally biased region" description="Acidic residues" evidence="1">
    <location>
        <begin position="461"/>
        <end position="474"/>
    </location>
</feature>
<name>S3CZ75_OPHP1</name>
<evidence type="ECO:0000313" key="3">
    <source>
        <dbReference type="EMBL" id="EPE06225.1"/>
    </source>
</evidence>
<feature type="compositionally biased region" description="Basic and acidic residues" evidence="1">
    <location>
        <begin position="352"/>
        <end position="371"/>
    </location>
</feature>
<feature type="compositionally biased region" description="Basic and acidic residues" evidence="1">
    <location>
        <begin position="424"/>
        <end position="435"/>
    </location>
</feature>
<keyword evidence="2" id="KW-0812">Transmembrane</keyword>
<sequence length="515" mass="56475">MMKPRRNTADSEPGPGSSNSNTHRNSLSKKPNRPSGTSLEMNAWPRRYTPLQSKAPDTPTAAQLQPLELRPQSSVPPSHAQSQSLPQTPLSPHSQYYQQYQQQQSHHDSWRGSQSTFQPPPSHRASATSSHDGNGKRNSRRGSRNSRTTPTHMPAVDFTTDFSTDFDGEDLFYPLSPAPIKKPDSAKTPRTTRGDDSEILPPDDRNYPVQPFRIASTSTLASQSQGQGQRKSQSGVTMPPPTAAPLRIIHTSPTGPPSIYWSDDNASQAGTDSATIRTNATATNPSAFTFYREDPDDDSDGDEDNDTRRQNRASRRFSRLSRITSSTIARDNDKSEKRRSLRDIGLAVTRSITKDKDKGSKEKESKEKESGRVSGEPDTDDELEDGFDADGLRLEGRQTAEFEFVNGRYVPPALRNGRAPGRKPVNEGRELQRERERKRKLNMSGALGGSGGFGSSRGDVEQDLGGDGNEELDVYSEGRGQSRPSFWVVSGMVLFFIVAIAVGVGVGVGLTMSRG</sequence>
<feature type="compositionally biased region" description="Gly residues" evidence="1">
    <location>
        <begin position="446"/>
        <end position="455"/>
    </location>
</feature>
<keyword evidence="2" id="KW-0472">Membrane</keyword>
<accession>S3CZ75</accession>
<reference evidence="3 4" key="1">
    <citation type="journal article" date="2013" name="BMC Genomics">
        <title>The genome and transcriptome of the pine saprophyte Ophiostoma piceae, and a comparison with the bark beetle-associated pine pathogen Grosmannia clavigera.</title>
        <authorList>
            <person name="Haridas S."/>
            <person name="Wang Y."/>
            <person name="Lim L."/>
            <person name="Massoumi Alamouti S."/>
            <person name="Jackman S."/>
            <person name="Docking R."/>
            <person name="Robertson G."/>
            <person name="Birol I."/>
            <person name="Bohlmann J."/>
            <person name="Breuil C."/>
        </authorList>
    </citation>
    <scope>NUCLEOTIDE SEQUENCE [LARGE SCALE GENOMIC DNA]</scope>
    <source>
        <strain evidence="3 4">UAMH 11346</strain>
    </source>
</reference>
<feature type="compositionally biased region" description="Low complexity" evidence="1">
    <location>
        <begin position="222"/>
        <end position="235"/>
    </location>
</feature>
<feature type="region of interest" description="Disordered" evidence="1">
    <location>
        <begin position="413"/>
        <end position="476"/>
    </location>
</feature>
<protein>
    <submittedName>
        <fullName evidence="3">Uncharacterized protein</fullName>
    </submittedName>
</protein>
<feature type="compositionally biased region" description="Polar residues" evidence="1">
    <location>
        <begin position="71"/>
        <end position="94"/>
    </location>
</feature>
<feature type="compositionally biased region" description="Basic and acidic residues" evidence="1">
    <location>
        <begin position="330"/>
        <end position="342"/>
    </location>
</feature>
<proteinExistence type="predicted"/>
<feature type="compositionally biased region" description="Low complexity" evidence="1">
    <location>
        <begin position="95"/>
        <end position="104"/>
    </location>
</feature>
<dbReference type="HOGENOM" id="CLU_529024_0_0_1"/>
<evidence type="ECO:0000313" key="4">
    <source>
        <dbReference type="Proteomes" id="UP000016923"/>
    </source>
</evidence>
<feature type="compositionally biased region" description="Polar residues" evidence="1">
    <location>
        <begin position="16"/>
        <end position="25"/>
    </location>
</feature>
<evidence type="ECO:0000256" key="2">
    <source>
        <dbReference type="SAM" id="Phobius"/>
    </source>
</evidence>
<dbReference type="STRING" id="1262450.S3CZ75"/>
<dbReference type="VEuPathDB" id="FungiDB:F503_03054"/>
<feature type="compositionally biased region" description="Basic residues" evidence="1">
    <location>
        <begin position="310"/>
        <end position="319"/>
    </location>
</feature>
<keyword evidence="4" id="KW-1185">Reference proteome</keyword>
<feature type="region of interest" description="Disordered" evidence="1">
    <location>
        <begin position="1"/>
        <end position="387"/>
    </location>
</feature>
<keyword evidence="2" id="KW-1133">Transmembrane helix</keyword>
<feature type="compositionally biased region" description="Basic and acidic residues" evidence="1">
    <location>
        <begin position="181"/>
        <end position="206"/>
    </location>
</feature>
<dbReference type="EMBL" id="KE148154">
    <property type="protein sequence ID" value="EPE06225.1"/>
    <property type="molecule type" value="Genomic_DNA"/>
</dbReference>
<evidence type="ECO:0000256" key="1">
    <source>
        <dbReference type="SAM" id="MobiDB-lite"/>
    </source>
</evidence>
<feature type="transmembrane region" description="Helical" evidence="2">
    <location>
        <begin position="486"/>
        <end position="510"/>
    </location>
</feature>
<feature type="compositionally biased region" description="Acidic residues" evidence="1">
    <location>
        <begin position="377"/>
        <end position="387"/>
    </location>
</feature>